<evidence type="ECO:0000313" key="2">
    <source>
        <dbReference type="Proteomes" id="UP000037800"/>
    </source>
</evidence>
<proteinExistence type="predicted"/>
<gene>
    <name evidence="1" type="ORF">HPU229336_03860</name>
</gene>
<evidence type="ECO:0000313" key="1">
    <source>
        <dbReference type="EMBL" id="KPH50241.1"/>
    </source>
</evidence>
<evidence type="ECO:0008006" key="3">
    <source>
        <dbReference type="Google" id="ProtNLM"/>
    </source>
</evidence>
<comment type="caution">
    <text evidence="1">The sequence shown here is derived from an EMBL/GenBank/DDBJ whole genome shotgun (WGS) entry which is preliminary data.</text>
</comment>
<dbReference type="EMBL" id="JNUR01000026">
    <property type="protein sequence ID" value="KPH50241.1"/>
    <property type="molecule type" value="Genomic_DNA"/>
</dbReference>
<dbReference type="Proteomes" id="UP000037800">
    <property type="component" value="Unassembled WGS sequence"/>
</dbReference>
<name>A0AAW3J246_9HELI</name>
<dbReference type="Gene3D" id="3.40.50.2000">
    <property type="entry name" value="Glycogen Phosphorylase B"/>
    <property type="match status" value="2"/>
</dbReference>
<dbReference type="SUPFAM" id="SSF53756">
    <property type="entry name" value="UDP-Glycosyltransferase/glycogen phosphorylase"/>
    <property type="match status" value="1"/>
</dbReference>
<dbReference type="AlphaFoldDB" id="A0AAW3J246"/>
<sequence>MKLVRIPNRLVIEKYLQEREFDIIFCHDLLLLPFVVENKKEAKIIFDAREYYPRQMESNERWKRLFAGFNDYLCKTYLKQVDYMYSVSEGIAKEYEKNYGVKCDVITSAAKYYAPPPPLICHEPIKLIYHGMASKERGIEKMIEIMEYLDSRFTLDLMLVKTADEEYYKNLESQVSQVKNTRIIPIVPFEEIIPFTSQYDIGFYILQPTNFNGYNALPNKFFEFIQARLAIAIGPSPEMAKLVQQYHLGIISKDFTPKSMAESLNKLTKEEILQYKENSNKAAKILNAQNEGEKLLKIVEEVLG</sequence>
<reference evidence="1 2" key="1">
    <citation type="submission" date="2014-06" db="EMBL/GenBank/DDBJ databases">
        <title>Helicobacter pullorum isolates in fresh chicken meat - phenotypic and genotypic features.</title>
        <authorList>
            <person name="Borges V."/>
            <person name="Santos A."/>
            <person name="Correia C.B."/>
            <person name="Saraiva M."/>
            <person name="Menard A."/>
            <person name="Vieira L."/>
            <person name="Sampaio D.A."/>
            <person name="Gomes J.P."/>
            <person name="Oleastro M."/>
        </authorList>
    </citation>
    <scope>NUCLEOTIDE SEQUENCE [LARGE SCALE GENOMIC DNA]</scope>
    <source>
        <strain evidence="1 2">229336/12</strain>
    </source>
</reference>
<protein>
    <recommendedName>
        <fullName evidence="3">Glycosyltransferase</fullName>
    </recommendedName>
</protein>
<organism evidence="1 2">
    <name type="scientific">Helicobacter pullorum</name>
    <dbReference type="NCBI Taxonomy" id="35818"/>
    <lineage>
        <taxon>Bacteria</taxon>
        <taxon>Pseudomonadati</taxon>
        <taxon>Campylobacterota</taxon>
        <taxon>Epsilonproteobacteria</taxon>
        <taxon>Campylobacterales</taxon>
        <taxon>Helicobacteraceae</taxon>
        <taxon>Helicobacter</taxon>
    </lineage>
</organism>
<accession>A0AAW3J246</accession>